<dbReference type="Pfam" id="PF00561">
    <property type="entry name" value="Abhydrolase_1"/>
    <property type="match status" value="1"/>
</dbReference>
<keyword evidence="2" id="KW-0378">Hydrolase</keyword>
<keyword evidence="3" id="KW-1185">Reference proteome</keyword>
<dbReference type="GO" id="GO:0016787">
    <property type="term" value="F:hydrolase activity"/>
    <property type="evidence" value="ECO:0007669"/>
    <property type="project" value="UniProtKB-KW"/>
</dbReference>
<evidence type="ECO:0000259" key="1">
    <source>
        <dbReference type="Pfam" id="PF00561"/>
    </source>
</evidence>
<evidence type="ECO:0000313" key="2">
    <source>
        <dbReference type="EMBL" id="ORA15736.1"/>
    </source>
</evidence>
<proteinExistence type="predicted"/>
<evidence type="ECO:0000313" key="3">
    <source>
        <dbReference type="Proteomes" id="UP000192284"/>
    </source>
</evidence>
<protein>
    <submittedName>
        <fullName evidence="2">Alpha/beta hydrolase</fullName>
    </submittedName>
</protein>
<dbReference type="EMBL" id="MVHE01000048">
    <property type="protein sequence ID" value="ORA15736.1"/>
    <property type="molecule type" value="Genomic_DNA"/>
</dbReference>
<reference evidence="2 3" key="1">
    <citation type="submission" date="2017-02" db="EMBL/GenBank/DDBJ databases">
        <title>The new phylogeny of genus Mycobacterium.</title>
        <authorList>
            <person name="Tortoli E."/>
            <person name="Trovato A."/>
            <person name="Cirillo D.M."/>
        </authorList>
    </citation>
    <scope>NUCLEOTIDE SEQUENCE [LARGE SCALE GENOMIC DNA]</scope>
    <source>
        <strain evidence="2 3">DSM 45057</strain>
    </source>
</reference>
<dbReference type="RefSeq" id="WP_083115210.1">
    <property type="nucleotide sequence ID" value="NZ_JACKTS010000023.1"/>
</dbReference>
<dbReference type="Proteomes" id="UP000192284">
    <property type="component" value="Unassembled WGS sequence"/>
</dbReference>
<comment type="caution">
    <text evidence="2">The sequence shown here is derived from an EMBL/GenBank/DDBJ whole genome shotgun (WGS) entry which is preliminary data.</text>
</comment>
<dbReference type="Gene3D" id="3.40.50.1820">
    <property type="entry name" value="alpha/beta hydrolase"/>
    <property type="match status" value="1"/>
</dbReference>
<dbReference type="InterPro" id="IPR050471">
    <property type="entry name" value="AB_hydrolase"/>
</dbReference>
<dbReference type="AlphaFoldDB" id="A0A1W9ZHZ7"/>
<accession>A0A1W9ZHZ7</accession>
<dbReference type="SUPFAM" id="SSF53474">
    <property type="entry name" value="alpha/beta-Hydrolases"/>
    <property type="match status" value="1"/>
</dbReference>
<organism evidence="2 3">
    <name type="scientific">Mycobacterium angelicum</name>
    <dbReference type="NCBI Taxonomy" id="470074"/>
    <lineage>
        <taxon>Bacteria</taxon>
        <taxon>Bacillati</taxon>
        <taxon>Actinomycetota</taxon>
        <taxon>Actinomycetes</taxon>
        <taxon>Mycobacteriales</taxon>
        <taxon>Mycobacteriaceae</taxon>
        <taxon>Mycobacterium</taxon>
    </lineage>
</organism>
<dbReference type="OrthoDB" id="3253328at2"/>
<gene>
    <name evidence="2" type="ORF">BST12_21545</name>
</gene>
<name>A0A1W9ZHZ7_MYCAN</name>
<feature type="domain" description="AB hydrolase-1" evidence="1">
    <location>
        <begin position="49"/>
        <end position="166"/>
    </location>
</feature>
<dbReference type="PANTHER" id="PTHR43433">
    <property type="entry name" value="HYDROLASE, ALPHA/BETA FOLD FAMILY PROTEIN"/>
    <property type="match status" value="1"/>
</dbReference>
<dbReference type="PANTHER" id="PTHR43433:SF5">
    <property type="entry name" value="AB HYDROLASE-1 DOMAIN-CONTAINING PROTEIN"/>
    <property type="match status" value="1"/>
</dbReference>
<dbReference type="InterPro" id="IPR000073">
    <property type="entry name" value="AB_hydrolase_1"/>
</dbReference>
<dbReference type="InterPro" id="IPR029058">
    <property type="entry name" value="AB_hydrolase_fold"/>
</dbReference>
<sequence length="422" mass="45540">MTMNAKRRRVHARLAKLPGVGTVRRPVSPGDDEEFDLYYVRAGRKSRQPLVLIPGGPGMASVLPYRGLRRRAAAAGLDVIMIEHRGVGMSRHDDCGVDLPPEAITVDQVIDDVAAVLDDAHVESAVIYGTSYGTYVAAGLGVRHPRLVAAMILDSPVLSHQDIAIVRDAIRGRLLEGDTAETAALAPKMRRLVDAGIMTASAGQIAATVYGHGGPDLLERQLDLLLQGRMLLWTALSRVGAIVSRKVPYRLELDLVGRIAFRELDYAAEPDGLPIDPALAFRETLKVTDHFVAEPFDLSVEMPKFHWPTVVVAGGRDLVTPSAVSERVAALVPGATLLRLPTMSHSAVDFREPAALAIAAAVCRGDIDGLVERARQLDALPPRLYLRLLWKAIQLAATLESALSALSAGRRGRPLPHPVKYA</sequence>